<comment type="caution">
    <text evidence="1">The sequence shown here is derived from an EMBL/GenBank/DDBJ whole genome shotgun (WGS) entry which is preliminary data.</text>
</comment>
<name>A0A835CMN3_9FABA</name>
<evidence type="ECO:0000313" key="2">
    <source>
        <dbReference type="Proteomes" id="UP000634136"/>
    </source>
</evidence>
<reference evidence="1" key="1">
    <citation type="submission" date="2020-09" db="EMBL/GenBank/DDBJ databases">
        <title>Genome-Enabled Discovery of Anthraquinone Biosynthesis in Senna tora.</title>
        <authorList>
            <person name="Kang S.-H."/>
            <person name="Pandey R.P."/>
            <person name="Lee C.-M."/>
            <person name="Sim J.-S."/>
            <person name="Jeong J.-T."/>
            <person name="Choi B.-S."/>
            <person name="Jung M."/>
            <person name="Ginzburg D."/>
            <person name="Zhao K."/>
            <person name="Won S.Y."/>
            <person name="Oh T.-J."/>
            <person name="Yu Y."/>
            <person name="Kim N.-H."/>
            <person name="Lee O.R."/>
            <person name="Lee T.-H."/>
            <person name="Bashyal P."/>
            <person name="Kim T.-S."/>
            <person name="Lee W.-H."/>
            <person name="Kawkins C."/>
            <person name="Kim C.-K."/>
            <person name="Kim J.S."/>
            <person name="Ahn B.O."/>
            <person name="Rhee S.Y."/>
            <person name="Sohng J.K."/>
        </authorList>
    </citation>
    <scope>NUCLEOTIDE SEQUENCE</scope>
    <source>
        <tissue evidence="1">Leaf</tissue>
    </source>
</reference>
<dbReference type="EMBL" id="JAAIUW010000001">
    <property type="protein sequence ID" value="KAF7844652.1"/>
    <property type="molecule type" value="Genomic_DNA"/>
</dbReference>
<organism evidence="1 2">
    <name type="scientific">Senna tora</name>
    <dbReference type="NCBI Taxonomy" id="362788"/>
    <lineage>
        <taxon>Eukaryota</taxon>
        <taxon>Viridiplantae</taxon>
        <taxon>Streptophyta</taxon>
        <taxon>Embryophyta</taxon>
        <taxon>Tracheophyta</taxon>
        <taxon>Spermatophyta</taxon>
        <taxon>Magnoliopsida</taxon>
        <taxon>eudicotyledons</taxon>
        <taxon>Gunneridae</taxon>
        <taxon>Pentapetalae</taxon>
        <taxon>rosids</taxon>
        <taxon>fabids</taxon>
        <taxon>Fabales</taxon>
        <taxon>Fabaceae</taxon>
        <taxon>Caesalpinioideae</taxon>
        <taxon>Cassia clade</taxon>
        <taxon>Senna</taxon>
    </lineage>
</organism>
<protein>
    <submittedName>
        <fullName evidence="1">Uncharacterized protein</fullName>
    </submittedName>
</protein>
<keyword evidence="2" id="KW-1185">Reference proteome</keyword>
<dbReference type="Proteomes" id="UP000634136">
    <property type="component" value="Unassembled WGS sequence"/>
</dbReference>
<accession>A0A835CMN3</accession>
<gene>
    <name evidence="1" type="ORF">G2W53_001557</name>
</gene>
<sequence length="57" mass="6232">MHCQDTPSDPHSHEKGNTVPNLAISDVCPDEILSPLIAKRKGCKILHLASHLTVCFL</sequence>
<dbReference type="AlphaFoldDB" id="A0A835CMN3"/>
<proteinExistence type="predicted"/>
<evidence type="ECO:0000313" key="1">
    <source>
        <dbReference type="EMBL" id="KAF7844652.1"/>
    </source>
</evidence>